<accession>A0A9W9PJB2</accession>
<protein>
    <recommendedName>
        <fullName evidence="1">PRISE-like Rossmann-fold domain-containing protein</fullName>
    </recommendedName>
</protein>
<evidence type="ECO:0000313" key="2">
    <source>
        <dbReference type="EMBL" id="KAJ5247142.1"/>
    </source>
</evidence>
<dbReference type="Gene3D" id="3.40.50.720">
    <property type="entry name" value="NAD(P)-binding Rossmann-like Domain"/>
    <property type="match status" value="1"/>
</dbReference>
<dbReference type="PANTHER" id="PTHR32487:SF29">
    <property type="entry name" value="NAD-DEPENDENT EPIMERASE_DEHYDRATASE DOMAIN-CONTAINING PROTEIN"/>
    <property type="match status" value="1"/>
</dbReference>
<dbReference type="Pfam" id="PF22917">
    <property type="entry name" value="PRISE"/>
    <property type="match status" value="1"/>
</dbReference>
<proteinExistence type="predicted"/>
<reference evidence="2" key="1">
    <citation type="submission" date="2022-11" db="EMBL/GenBank/DDBJ databases">
        <authorList>
            <person name="Petersen C."/>
        </authorList>
    </citation>
    <scope>NUCLEOTIDE SEQUENCE</scope>
    <source>
        <strain evidence="2">IBT 19713</strain>
    </source>
</reference>
<keyword evidence="3" id="KW-1185">Reference proteome</keyword>
<dbReference type="EMBL" id="JAPQKS010000002">
    <property type="protein sequence ID" value="KAJ5247142.1"/>
    <property type="molecule type" value="Genomic_DNA"/>
</dbReference>
<dbReference type="AlphaFoldDB" id="A0A9W9PJB2"/>
<dbReference type="CDD" id="cd08948">
    <property type="entry name" value="5beta-POR_like_SDR_a"/>
    <property type="match status" value="1"/>
</dbReference>
<name>A0A9W9PJB2_9EURO</name>
<dbReference type="Proteomes" id="UP001150941">
    <property type="component" value="Unassembled WGS sequence"/>
</dbReference>
<gene>
    <name evidence="2" type="ORF">N7468_002125</name>
</gene>
<reference evidence="2" key="2">
    <citation type="journal article" date="2023" name="IMA Fungus">
        <title>Comparative genomic study of the Penicillium genus elucidates a diverse pangenome and 15 lateral gene transfer events.</title>
        <authorList>
            <person name="Petersen C."/>
            <person name="Sorensen T."/>
            <person name="Nielsen M.R."/>
            <person name="Sondergaard T.E."/>
            <person name="Sorensen J.L."/>
            <person name="Fitzpatrick D.A."/>
            <person name="Frisvad J.C."/>
            <person name="Nielsen K.L."/>
        </authorList>
    </citation>
    <scope>NUCLEOTIDE SEQUENCE</scope>
    <source>
        <strain evidence="2">IBT 19713</strain>
    </source>
</reference>
<feature type="domain" description="PRISE-like Rossmann-fold" evidence="1">
    <location>
        <begin position="135"/>
        <end position="269"/>
    </location>
</feature>
<dbReference type="PANTHER" id="PTHR32487">
    <property type="entry name" value="3-OXO-DELTA(4,5)-STEROID 5-BETA-REDUCTASE"/>
    <property type="match status" value="1"/>
</dbReference>
<dbReference type="GeneID" id="83198725"/>
<organism evidence="2 3">
    <name type="scientific">Penicillium chermesinum</name>
    <dbReference type="NCBI Taxonomy" id="63820"/>
    <lineage>
        <taxon>Eukaryota</taxon>
        <taxon>Fungi</taxon>
        <taxon>Dikarya</taxon>
        <taxon>Ascomycota</taxon>
        <taxon>Pezizomycotina</taxon>
        <taxon>Eurotiomycetes</taxon>
        <taxon>Eurotiomycetidae</taxon>
        <taxon>Eurotiales</taxon>
        <taxon>Aspergillaceae</taxon>
        <taxon>Penicillium</taxon>
    </lineage>
</organism>
<comment type="caution">
    <text evidence="2">The sequence shown here is derived from an EMBL/GenBank/DDBJ whole genome shotgun (WGS) entry which is preliminary data.</text>
</comment>
<evidence type="ECO:0000259" key="1">
    <source>
        <dbReference type="Pfam" id="PF22917"/>
    </source>
</evidence>
<sequence length="357" mass="40284">MTQLIQSKFIFHGLPVLADEGRTAIVVGSNGISGSYQLKVLAESPRRWKKIYAVSRRPPHGQWPDHVEHVSIDLLQDPEDIAAQFAKRGIKPDYAFFFAYIQPKPRDGEGIWSAAEEMVAVNTKYYGLHEGPAIAPQEESDPRLLGGPPNFYYHQEDMLKEFAAKHKVGWNTTRPSHIIGAVPDAAMNLCYPLAVYATVQKHLGEPLQFPGDPTAWDQTVTLSTAKASGYLGEWMVLTDQTKNESFNAVDDCPFTWSKFWPKLAEKFGIPWRGPDLSDKAVYETMTLPTSPPRGYGPPGVLRYSFQLVEWAKRTEVQEAWKKIAETYSLCEKELRDVDEVFGFTDIAVAMTYPIRLR</sequence>
<dbReference type="RefSeq" id="XP_058334563.1">
    <property type="nucleotide sequence ID" value="XM_058471422.1"/>
</dbReference>
<dbReference type="SUPFAM" id="SSF51735">
    <property type="entry name" value="NAD(P)-binding Rossmann-fold domains"/>
    <property type="match status" value="1"/>
</dbReference>
<dbReference type="InterPro" id="IPR055222">
    <property type="entry name" value="PRISE-like_Rossmann-fold"/>
</dbReference>
<dbReference type="OrthoDB" id="1731983at2759"/>
<dbReference type="InterPro" id="IPR036291">
    <property type="entry name" value="NAD(P)-bd_dom_sf"/>
</dbReference>
<evidence type="ECO:0000313" key="3">
    <source>
        <dbReference type="Proteomes" id="UP001150941"/>
    </source>
</evidence>